<name>A0A0E9SSY4_ANGAN</name>
<dbReference type="AlphaFoldDB" id="A0A0E9SSY4"/>
<reference evidence="1" key="1">
    <citation type="submission" date="2014-11" db="EMBL/GenBank/DDBJ databases">
        <authorList>
            <person name="Amaro Gonzalez C."/>
        </authorList>
    </citation>
    <scope>NUCLEOTIDE SEQUENCE</scope>
</reference>
<sequence>MSSSNQKGFTLEITLGSAYLMCFSSFTAFSVKQACPLT</sequence>
<evidence type="ECO:0000313" key="1">
    <source>
        <dbReference type="EMBL" id="JAH44352.1"/>
    </source>
</evidence>
<organism evidence="1">
    <name type="scientific">Anguilla anguilla</name>
    <name type="common">European freshwater eel</name>
    <name type="synonym">Muraena anguilla</name>
    <dbReference type="NCBI Taxonomy" id="7936"/>
    <lineage>
        <taxon>Eukaryota</taxon>
        <taxon>Metazoa</taxon>
        <taxon>Chordata</taxon>
        <taxon>Craniata</taxon>
        <taxon>Vertebrata</taxon>
        <taxon>Euteleostomi</taxon>
        <taxon>Actinopterygii</taxon>
        <taxon>Neopterygii</taxon>
        <taxon>Teleostei</taxon>
        <taxon>Anguilliformes</taxon>
        <taxon>Anguillidae</taxon>
        <taxon>Anguilla</taxon>
    </lineage>
</organism>
<dbReference type="EMBL" id="GBXM01064225">
    <property type="protein sequence ID" value="JAH44352.1"/>
    <property type="molecule type" value="Transcribed_RNA"/>
</dbReference>
<protein>
    <submittedName>
        <fullName evidence="1">Uncharacterized protein</fullName>
    </submittedName>
</protein>
<reference evidence="1" key="2">
    <citation type="journal article" date="2015" name="Fish Shellfish Immunol.">
        <title>Early steps in the European eel (Anguilla anguilla)-Vibrio vulnificus interaction in the gills: Role of the RtxA13 toxin.</title>
        <authorList>
            <person name="Callol A."/>
            <person name="Pajuelo D."/>
            <person name="Ebbesson L."/>
            <person name="Teles M."/>
            <person name="MacKenzie S."/>
            <person name="Amaro C."/>
        </authorList>
    </citation>
    <scope>NUCLEOTIDE SEQUENCE</scope>
</reference>
<proteinExistence type="predicted"/>
<accession>A0A0E9SSY4</accession>